<evidence type="ECO:0000256" key="4">
    <source>
        <dbReference type="SAM" id="Phobius"/>
    </source>
</evidence>
<keyword evidence="4" id="KW-1133">Transmembrane helix</keyword>
<dbReference type="InterPro" id="IPR001173">
    <property type="entry name" value="Glyco_trans_2-like"/>
</dbReference>
<dbReference type="AlphaFoldDB" id="F3ZNB7"/>
<proteinExistence type="inferred from homology"/>
<dbReference type="InterPro" id="IPR029044">
    <property type="entry name" value="Nucleotide-diphossugar_trans"/>
</dbReference>
<keyword evidence="4" id="KW-0472">Membrane</keyword>
<dbReference type="eggNOG" id="COG1215">
    <property type="taxonomic scope" value="Bacteria"/>
</dbReference>
<keyword evidence="4" id="KW-0812">Transmembrane</keyword>
<keyword evidence="2" id="KW-0328">Glycosyltransferase</keyword>
<organism evidence="6 7">
    <name type="scientific">Bacteroides coprosuis DSM 18011</name>
    <dbReference type="NCBI Taxonomy" id="679937"/>
    <lineage>
        <taxon>Bacteria</taxon>
        <taxon>Pseudomonadati</taxon>
        <taxon>Bacteroidota</taxon>
        <taxon>Bacteroidia</taxon>
        <taxon>Bacteroidales</taxon>
        <taxon>Bacteroidaceae</taxon>
        <taxon>Bacteroides</taxon>
    </lineage>
</organism>
<dbReference type="Pfam" id="PF00535">
    <property type="entry name" value="Glycos_transf_2"/>
    <property type="match status" value="1"/>
</dbReference>
<accession>F3ZNB7</accession>
<feature type="transmembrane region" description="Helical" evidence="4">
    <location>
        <begin position="354"/>
        <end position="372"/>
    </location>
</feature>
<dbReference type="STRING" id="679937.Bcop_1254"/>
<comment type="similarity">
    <text evidence="1">Belongs to the glycosyltransferase 2 family.</text>
</comment>
<feature type="transmembrane region" description="Helical" evidence="4">
    <location>
        <begin position="301"/>
        <end position="334"/>
    </location>
</feature>
<evidence type="ECO:0000256" key="1">
    <source>
        <dbReference type="ARBA" id="ARBA00006739"/>
    </source>
</evidence>
<dbReference type="Proteomes" id="UP000018439">
    <property type="component" value="Chromosome"/>
</dbReference>
<gene>
    <name evidence="6" type="ORF">Bcop_1254</name>
</gene>
<feature type="domain" description="Glycosyltransferase 2-like" evidence="5">
    <location>
        <begin position="54"/>
        <end position="220"/>
    </location>
</feature>
<dbReference type="SUPFAM" id="SSF53448">
    <property type="entry name" value="Nucleotide-diphospho-sugar transferases"/>
    <property type="match status" value="1"/>
</dbReference>
<keyword evidence="3 6" id="KW-0808">Transferase</keyword>
<evidence type="ECO:0000259" key="5">
    <source>
        <dbReference type="Pfam" id="PF00535"/>
    </source>
</evidence>
<evidence type="ECO:0000256" key="3">
    <source>
        <dbReference type="ARBA" id="ARBA00022679"/>
    </source>
</evidence>
<feature type="transmembrane region" description="Helical" evidence="4">
    <location>
        <begin position="12"/>
        <end position="33"/>
    </location>
</feature>
<dbReference type="HOGENOM" id="CLU_055604_0_1_10"/>
<dbReference type="GO" id="GO:0016757">
    <property type="term" value="F:glycosyltransferase activity"/>
    <property type="evidence" value="ECO:0007669"/>
    <property type="project" value="UniProtKB-KW"/>
</dbReference>
<evidence type="ECO:0000313" key="7">
    <source>
        <dbReference type="Proteomes" id="UP000018439"/>
    </source>
</evidence>
<name>F3ZNB7_9BACE</name>
<dbReference type="EMBL" id="CM001167">
    <property type="protein sequence ID" value="EGJ71457.1"/>
    <property type="molecule type" value="Genomic_DNA"/>
</dbReference>
<dbReference type="Gene3D" id="3.90.550.10">
    <property type="entry name" value="Spore Coat Polysaccharide Biosynthesis Protein SpsA, Chain A"/>
    <property type="match status" value="1"/>
</dbReference>
<dbReference type="PANTHER" id="PTHR43630">
    <property type="entry name" value="POLY-BETA-1,6-N-ACETYL-D-GLUCOSAMINE SYNTHASE"/>
    <property type="match status" value="1"/>
</dbReference>
<sequence>MLPNIFLSTPFIGVYIVLGLCLMIQLIYHLSLYNRIPAAQKKQKEVSQEYPPLSIILCVENQVEYLRENISSILQQDYPNFEVIVVDIASDDGTKEYLEYLEENHDNLYFSFTPESARFISRRKLAQTIGIKASKYDWLVFTEIDSKPISNQWLKKLAGHFIQGTDIVLGYSKYRTEKTWINRFTSYDSLILKLRYLGMALKNKPYMGQGRNMAYRKSVFFQEKAFSNQLNLQRGEDELFLNQNVNSTNTRVELSPESIIEMEPIKRKKDWKLQKQSHLLSVQRFKGNKQYWMGLETTTRLLLYALGLPLFIYSLITLTWQVSLLTFLCFLLRWVVQFLTINRTAKVMTEGRRFYFSLPLLDILLPLNNFLIRLKMPRKGRGDILKI</sequence>
<evidence type="ECO:0000256" key="2">
    <source>
        <dbReference type="ARBA" id="ARBA00022676"/>
    </source>
</evidence>
<protein>
    <submittedName>
        <fullName evidence="6">Glycosyl transferase family 2</fullName>
    </submittedName>
</protein>
<evidence type="ECO:0000313" key="6">
    <source>
        <dbReference type="EMBL" id="EGJ71457.1"/>
    </source>
</evidence>
<dbReference type="OrthoDB" id="9800276at2"/>
<reference evidence="6 7" key="1">
    <citation type="journal article" date="2011" name="Stand. Genomic Sci.">
        <title>Non-contiguous finished genome sequence of Bacteroides coprosuis type strain (PC139).</title>
        <authorList>
            <person name="Land M."/>
            <person name="Held B."/>
            <person name="Gronow S."/>
            <person name="Abt B."/>
            <person name="Lucas S."/>
            <person name="Del Rio T.G."/>
            <person name="Nolan M."/>
            <person name="Tice H."/>
            <person name="Cheng J.F."/>
            <person name="Pitluck S."/>
            <person name="Liolios K."/>
            <person name="Pagani I."/>
            <person name="Ivanova N."/>
            <person name="Mavromatis K."/>
            <person name="Mikhailova N."/>
            <person name="Pati A."/>
            <person name="Tapia R."/>
            <person name="Han C."/>
            <person name="Goodwin L."/>
            <person name="Chen A."/>
            <person name="Palaniappan K."/>
            <person name="Hauser L."/>
            <person name="Brambilla E.M."/>
            <person name="Rohde M."/>
            <person name="Goker M."/>
            <person name="Detter J.C."/>
            <person name="Woyke T."/>
            <person name="Bristow J."/>
            <person name="Eisen J.A."/>
            <person name="Markowitz V."/>
            <person name="Hugenholtz P."/>
            <person name="Kyrpides N.C."/>
            <person name="Klenk H.P."/>
            <person name="Lapidus A."/>
        </authorList>
    </citation>
    <scope>NUCLEOTIDE SEQUENCE</scope>
    <source>
        <strain evidence="6 7">DSM 18011</strain>
    </source>
</reference>
<dbReference type="PANTHER" id="PTHR43630:SF1">
    <property type="entry name" value="POLY-BETA-1,6-N-ACETYL-D-GLUCOSAMINE SYNTHASE"/>
    <property type="match status" value="1"/>
</dbReference>
<keyword evidence="7" id="KW-1185">Reference proteome</keyword>